<comment type="subcellular location">
    <subcellularLocation>
        <location evidence="1">Chromosome</location>
    </subcellularLocation>
</comment>
<dbReference type="PANTHER" id="PTHR14418:SF5">
    <property type="entry name" value="CONDENSIN COMPLEX SUBUNIT 3"/>
    <property type="match status" value="1"/>
</dbReference>
<dbReference type="PANTHER" id="PTHR14418">
    <property type="entry name" value="CONDENSIN COMPLEX SUBUNIT 3-RELATED"/>
    <property type="match status" value="1"/>
</dbReference>
<dbReference type="EMBL" id="OC855825">
    <property type="protein sequence ID" value="CAD7622715.1"/>
    <property type="molecule type" value="Genomic_DNA"/>
</dbReference>
<feature type="coiled-coil region" evidence="7">
    <location>
        <begin position="73"/>
        <end position="107"/>
    </location>
</feature>
<dbReference type="InterPro" id="IPR016024">
    <property type="entry name" value="ARM-type_fold"/>
</dbReference>
<evidence type="ECO:0000256" key="1">
    <source>
        <dbReference type="ARBA" id="ARBA00004286"/>
    </source>
</evidence>
<dbReference type="Pfam" id="PF12719">
    <property type="entry name" value="Cnd3"/>
    <property type="match status" value="1"/>
</dbReference>
<keyword evidence="4" id="KW-0498">Mitosis</keyword>
<dbReference type="SUPFAM" id="SSF48371">
    <property type="entry name" value="ARM repeat"/>
    <property type="match status" value="1"/>
</dbReference>
<dbReference type="InterPro" id="IPR027165">
    <property type="entry name" value="CND3"/>
</dbReference>
<name>A0A7R9PVS2_9ACAR</name>
<sequence length="448" mass="50895">MIDILSNEELFNRIHNYVQHLMKIFAKNSDLSVYLEKTVELIDAINCQSIGEDDAPPPPSQPTQEVVLSADELKQLEIDYARLSIRVESLKDDLESAERNDSQSEADSIRALIAEYTGKMNDIMEKRLRVNVTQMPFNSQQSSQMSQNENRTQKTLTDDPIALERCLQIFNGCLEFGDFKAPHPMILTLIDKFVIPCILVPEIKVRERAVNCLGLSCLLSQELAKKHFALFVQILNFDSDLPQETALKCLFDLLCVHGLSSFDYKSKNRSFNKSKNIIIDDDENGSNDKENQSVHNNSTRRRSGATNDGTESMDEDEDNDRTIINETGLDVLCSDSEAGDQEDVDEEDTFINLFTELLEKHLNSEMDSIKLITSQGIGKLFILGRMYSPQLLSKMILLWYDPDSSEELRQFLGVFLPIYSGVRMKANLKGENAFEECFLKTVEVDSQQ</sequence>
<dbReference type="GO" id="GO:0005737">
    <property type="term" value="C:cytoplasm"/>
    <property type="evidence" value="ECO:0007669"/>
    <property type="project" value="TreeGrafter"/>
</dbReference>
<feature type="region of interest" description="Disordered" evidence="8">
    <location>
        <begin position="280"/>
        <end position="319"/>
    </location>
</feature>
<proteinExistence type="predicted"/>
<keyword evidence="2" id="KW-0158">Chromosome</keyword>
<dbReference type="Proteomes" id="UP000759131">
    <property type="component" value="Unassembled WGS sequence"/>
</dbReference>
<dbReference type="GO" id="GO:0007076">
    <property type="term" value="P:mitotic chromosome condensation"/>
    <property type="evidence" value="ECO:0007669"/>
    <property type="project" value="InterPro"/>
</dbReference>
<evidence type="ECO:0000256" key="4">
    <source>
        <dbReference type="ARBA" id="ARBA00022776"/>
    </source>
</evidence>
<evidence type="ECO:0000256" key="2">
    <source>
        <dbReference type="ARBA" id="ARBA00022454"/>
    </source>
</evidence>
<reference evidence="10" key="1">
    <citation type="submission" date="2020-11" db="EMBL/GenBank/DDBJ databases">
        <authorList>
            <person name="Tran Van P."/>
        </authorList>
    </citation>
    <scope>NUCLEOTIDE SEQUENCE</scope>
</reference>
<keyword evidence="7" id="KW-0175">Coiled coil</keyword>
<accession>A0A7R9PVS2</accession>
<evidence type="ECO:0000313" key="10">
    <source>
        <dbReference type="EMBL" id="CAD7622715.1"/>
    </source>
</evidence>
<keyword evidence="3" id="KW-0132">Cell division</keyword>
<dbReference type="GO" id="GO:0000796">
    <property type="term" value="C:condensin complex"/>
    <property type="evidence" value="ECO:0007669"/>
    <property type="project" value="InterPro"/>
</dbReference>
<protein>
    <recommendedName>
        <fullName evidence="9">Nuclear condensin complex subunit 3 C-terminal domain-containing protein</fullName>
    </recommendedName>
</protein>
<gene>
    <name evidence="10" type="ORF">OSB1V03_LOCUS3178</name>
</gene>
<dbReference type="InterPro" id="IPR025977">
    <property type="entry name" value="Cnd3_C"/>
</dbReference>
<keyword evidence="5" id="KW-0226">DNA condensation</keyword>
<evidence type="ECO:0000256" key="3">
    <source>
        <dbReference type="ARBA" id="ARBA00022618"/>
    </source>
</evidence>
<evidence type="ECO:0000256" key="8">
    <source>
        <dbReference type="SAM" id="MobiDB-lite"/>
    </source>
</evidence>
<dbReference type="OrthoDB" id="27187at2759"/>
<keyword evidence="11" id="KW-1185">Reference proteome</keyword>
<dbReference type="GO" id="GO:0000793">
    <property type="term" value="C:condensed chromosome"/>
    <property type="evidence" value="ECO:0007669"/>
    <property type="project" value="TreeGrafter"/>
</dbReference>
<evidence type="ECO:0000256" key="5">
    <source>
        <dbReference type="ARBA" id="ARBA00023067"/>
    </source>
</evidence>
<feature type="domain" description="Nuclear condensin complex subunit 3 C-terminal" evidence="9">
    <location>
        <begin position="165"/>
        <end position="442"/>
    </location>
</feature>
<dbReference type="AlphaFoldDB" id="A0A7R9PVS2"/>
<evidence type="ECO:0000256" key="6">
    <source>
        <dbReference type="ARBA" id="ARBA00023306"/>
    </source>
</evidence>
<evidence type="ECO:0000256" key="7">
    <source>
        <dbReference type="SAM" id="Coils"/>
    </source>
</evidence>
<dbReference type="EMBL" id="CAJPIZ010001250">
    <property type="protein sequence ID" value="CAG2103145.1"/>
    <property type="molecule type" value="Genomic_DNA"/>
</dbReference>
<evidence type="ECO:0000313" key="11">
    <source>
        <dbReference type="Proteomes" id="UP000759131"/>
    </source>
</evidence>
<keyword evidence="6" id="KW-0131">Cell cycle</keyword>
<dbReference type="GO" id="GO:0051301">
    <property type="term" value="P:cell division"/>
    <property type="evidence" value="ECO:0007669"/>
    <property type="project" value="UniProtKB-KW"/>
</dbReference>
<organism evidence="10">
    <name type="scientific">Medioppia subpectinata</name>
    <dbReference type="NCBI Taxonomy" id="1979941"/>
    <lineage>
        <taxon>Eukaryota</taxon>
        <taxon>Metazoa</taxon>
        <taxon>Ecdysozoa</taxon>
        <taxon>Arthropoda</taxon>
        <taxon>Chelicerata</taxon>
        <taxon>Arachnida</taxon>
        <taxon>Acari</taxon>
        <taxon>Acariformes</taxon>
        <taxon>Sarcoptiformes</taxon>
        <taxon>Oribatida</taxon>
        <taxon>Brachypylina</taxon>
        <taxon>Oppioidea</taxon>
        <taxon>Oppiidae</taxon>
        <taxon>Medioppia</taxon>
    </lineage>
</organism>
<evidence type="ECO:0000259" key="9">
    <source>
        <dbReference type="Pfam" id="PF12719"/>
    </source>
</evidence>